<dbReference type="InParanoid" id="F6ZKK8"/>
<reference evidence="1" key="3">
    <citation type="submission" date="2025-08" db="UniProtKB">
        <authorList>
            <consortium name="Ensembl"/>
        </authorList>
    </citation>
    <scope>IDENTIFICATION</scope>
</reference>
<reference evidence="1" key="2">
    <citation type="journal article" date="2008" name="Genome Biol.">
        <title>Improved genome assembly and evidence-based global gene model set for the chordate Ciona intestinalis: new insight into intron and operon populations.</title>
        <authorList>
            <person name="Satou Y."/>
            <person name="Mineta K."/>
            <person name="Ogasawara M."/>
            <person name="Sasakura Y."/>
            <person name="Shoguchi E."/>
            <person name="Ueno K."/>
            <person name="Yamada L."/>
            <person name="Matsumoto J."/>
            <person name="Wasserscheid J."/>
            <person name="Dewar K."/>
            <person name="Wiley G.B."/>
            <person name="Macmil S.L."/>
            <person name="Roe B.A."/>
            <person name="Zeller R.W."/>
            <person name="Hastings K.E."/>
            <person name="Lemaire P."/>
            <person name="Lindquist E."/>
            <person name="Endo T."/>
            <person name="Hotta K."/>
            <person name="Inaba K."/>
        </authorList>
    </citation>
    <scope>NUCLEOTIDE SEQUENCE [LARGE SCALE GENOMIC DNA]</scope>
    <source>
        <strain evidence="1">wild type</strain>
    </source>
</reference>
<reference evidence="2" key="1">
    <citation type="journal article" date="2002" name="Science">
        <title>The draft genome of Ciona intestinalis: insights into chordate and vertebrate origins.</title>
        <authorList>
            <person name="Dehal P."/>
            <person name="Satou Y."/>
            <person name="Campbell R.K."/>
            <person name="Chapman J."/>
            <person name="Degnan B."/>
            <person name="De Tomaso A."/>
            <person name="Davidson B."/>
            <person name="Di Gregorio A."/>
            <person name="Gelpke M."/>
            <person name="Goodstein D.M."/>
            <person name="Harafuji N."/>
            <person name="Hastings K.E."/>
            <person name="Ho I."/>
            <person name="Hotta K."/>
            <person name="Huang W."/>
            <person name="Kawashima T."/>
            <person name="Lemaire P."/>
            <person name="Martinez D."/>
            <person name="Meinertzhagen I.A."/>
            <person name="Necula S."/>
            <person name="Nonaka M."/>
            <person name="Putnam N."/>
            <person name="Rash S."/>
            <person name="Saiga H."/>
            <person name="Satake M."/>
            <person name="Terry A."/>
            <person name="Yamada L."/>
            <person name="Wang H.G."/>
            <person name="Awazu S."/>
            <person name="Azumi K."/>
            <person name="Boore J."/>
            <person name="Branno M."/>
            <person name="Chin-Bow S."/>
            <person name="DeSantis R."/>
            <person name="Doyle S."/>
            <person name="Francino P."/>
            <person name="Keys D.N."/>
            <person name="Haga S."/>
            <person name="Hayashi H."/>
            <person name="Hino K."/>
            <person name="Imai K.S."/>
            <person name="Inaba K."/>
            <person name="Kano S."/>
            <person name="Kobayashi K."/>
            <person name="Kobayashi M."/>
            <person name="Lee B.I."/>
            <person name="Makabe K.W."/>
            <person name="Manohar C."/>
            <person name="Matassi G."/>
            <person name="Medina M."/>
            <person name="Mochizuki Y."/>
            <person name="Mount S."/>
            <person name="Morishita T."/>
            <person name="Miura S."/>
            <person name="Nakayama A."/>
            <person name="Nishizaka S."/>
            <person name="Nomoto H."/>
            <person name="Ohta F."/>
            <person name="Oishi K."/>
            <person name="Rigoutsos I."/>
            <person name="Sano M."/>
            <person name="Sasaki A."/>
            <person name="Sasakura Y."/>
            <person name="Shoguchi E."/>
            <person name="Shin-i T."/>
            <person name="Spagnuolo A."/>
            <person name="Stainier D."/>
            <person name="Suzuki M.M."/>
            <person name="Tassy O."/>
            <person name="Takatori N."/>
            <person name="Tokuoka M."/>
            <person name="Yagi K."/>
            <person name="Yoshizaki F."/>
            <person name="Wada S."/>
            <person name="Zhang C."/>
            <person name="Hyatt P.D."/>
            <person name="Larimer F."/>
            <person name="Detter C."/>
            <person name="Doggett N."/>
            <person name="Glavina T."/>
            <person name="Hawkins T."/>
            <person name="Richardson P."/>
            <person name="Lucas S."/>
            <person name="Kohara Y."/>
            <person name="Levine M."/>
            <person name="Satoh N."/>
            <person name="Rokhsar D.S."/>
        </authorList>
    </citation>
    <scope>NUCLEOTIDE SEQUENCE [LARGE SCALE GENOMIC DNA]</scope>
</reference>
<protein>
    <submittedName>
        <fullName evidence="1">Uncharacterized protein</fullName>
    </submittedName>
</protein>
<evidence type="ECO:0000313" key="2">
    <source>
        <dbReference type="Proteomes" id="UP000008144"/>
    </source>
</evidence>
<dbReference type="HOGENOM" id="CLU_1854496_0_0_1"/>
<dbReference type="AlphaFoldDB" id="F6ZKK8"/>
<proteinExistence type="predicted"/>
<evidence type="ECO:0000313" key="1">
    <source>
        <dbReference type="Ensembl" id="ENSCINP00000027537.2"/>
    </source>
</evidence>
<dbReference type="EMBL" id="EAAA01001588">
    <property type="status" value="NOT_ANNOTATED_CDS"/>
    <property type="molecule type" value="Genomic_DNA"/>
</dbReference>
<organism evidence="1 2">
    <name type="scientific">Ciona intestinalis</name>
    <name type="common">Transparent sea squirt</name>
    <name type="synonym">Ascidia intestinalis</name>
    <dbReference type="NCBI Taxonomy" id="7719"/>
    <lineage>
        <taxon>Eukaryota</taxon>
        <taxon>Metazoa</taxon>
        <taxon>Chordata</taxon>
        <taxon>Tunicata</taxon>
        <taxon>Ascidiacea</taxon>
        <taxon>Phlebobranchia</taxon>
        <taxon>Cionidae</taxon>
        <taxon>Ciona</taxon>
    </lineage>
</organism>
<accession>F6ZKK8</accession>
<keyword evidence="2" id="KW-1185">Reference proteome</keyword>
<dbReference type="GeneTree" id="ENSGT00390000000254"/>
<dbReference type="Ensembl" id="ENSCINT00000027783.2">
    <property type="protein sequence ID" value="ENSCINP00000027537.2"/>
    <property type="gene ID" value="ENSCING00000015600.2"/>
</dbReference>
<dbReference type="Proteomes" id="UP000008144">
    <property type="component" value="Chromosome 2"/>
</dbReference>
<name>F6ZKK8_CIOIN</name>
<sequence>MHDVLDSFVCGEACISVIHEVVYDETQTLVQDTLMHYGARAAFSQYKQISKYAGDYILDSMCVQSLLPQQSKPSDALTPILDHLMVQVLLHNMLKHDSVKEETCLPLQWYQKKLILGVMFDETLSKLCTSLENLTTES</sequence>
<reference evidence="1" key="4">
    <citation type="submission" date="2025-09" db="UniProtKB">
        <authorList>
            <consortium name="Ensembl"/>
        </authorList>
    </citation>
    <scope>IDENTIFICATION</scope>
</reference>